<dbReference type="EMBL" id="ML143438">
    <property type="protein sequence ID" value="TBU27003.1"/>
    <property type="molecule type" value="Genomic_DNA"/>
</dbReference>
<gene>
    <name evidence="2" type="ORF">BD311DRAFT_411916</name>
</gene>
<name>A0A4V6MVW5_9APHY</name>
<dbReference type="Proteomes" id="UP000292957">
    <property type="component" value="Unassembled WGS sequence"/>
</dbReference>
<evidence type="ECO:0000256" key="1">
    <source>
        <dbReference type="SAM" id="MobiDB-lite"/>
    </source>
</evidence>
<sequence>MEAPRAGTLCAALVVVHDRSWLLGLAAGAILDVNAFRSFIFLAFAHIQSLLNAPIPPLHLHLTTPSCPQIASRRRRAPRRRPSSPRSSSTPPSLALSSASSP</sequence>
<organism evidence="2">
    <name type="scientific">Dichomitus squalens</name>
    <dbReference type="NCBI Taxonomy" id="114155"/>
    <lineage>
        <taxon>Eukaryota</taxon>
        <taxon>Fungi</taxon>
        <taxon>Dikarya</taxon>
        <taxon>Basidiomycota</taxon>
        <taxon>Agaricomycotina</taxon>
        <taxon>Agaricomycetes</taxon>
        <taxon>Polyporales</taxon>
        <taxon>Polyporaceae</taxon>
        <taxon>Dichomitus</taxon>
    </lineage>
</organism>
<dbReference type="AlphaFoldDB" id="A0A4V6MVW5"/>
<accession>A0A4V6MVW5</accession>
<reference evidence="2" key="1">
    <citation type="submission" date="2019-01" db="EMBL/GenBank/DDBJ databases">
        <title>Draft genome sequences of three monokaryotic isolates of the white-rot basidiomycete fungus Dichomitus squalens.</title>
        <authorList>
            <consortium name="DOE Joint Genome Institute"/>
            <person name="Lopez S.C."/>
            <person name="Andreopoulos B."/>
            <person name="Pangilinan J."/>
            <person name="Lipzen A."/>
            <person name="Riley R."/>
            <person name="Ahrendt S."/>
            <person name="Ng V."/>
            <person name="Barry K."/>
            <person name="Daum C."/>
            <person name="Grigoriev I.V."/>
            <person name="Hilden K.S."/>
            <person name="Makela M.R."/>
            <person name="de Vries R.P."/>
        </authorList>
    </citation>
    <scope>NUCLEOTIDE SEQUENCE [LARGE SCALE GENOMIC DNA]</scope>
    <source>
        <strain evidence="2">OM18370.1</strain>
    </source>
</reference>
<protein>
    <submittedName>
        <fullName evidence="2">Uncharacterized protein</fullName>
    </submittedName>
</protein>
<feature type="region of interest" description="Disordered" evidence="1">
    <location>
        <begin position="68"/>
        <end position="102"/>
    </location>
</feature>
<feature type="compositionally biased region" description="Low complexity" evidence="1">
    <location>
        <begin position="84"/>
        <end position="102"/>
    </location>
</feature>
<feature type="compositionally biased region" description="Basic residues" evidence="1">
    <location>
        <begin position="72"/>
        <end position="83"/>
    </location>
</feature>
<proteinExistence type="predicted"/>
<evidence type="ECO:0000313" key="2">
    <source>
        <dbReference type="EMBL" id="TBU27003.1"/>
    </source>
</evidence>